<evidence type="ECO:0000256" key="1">
    <source>
        <dbReference type="ARBA" id="ARBA00000085"/>
    </source>
</evidence>
<dbReference type="SUPFAM" id="SSF55785">
    <property type="entry name" value="PYP-like sensor domain (PAS domain)"/>
    <property type="match status" value="4"/>
</dbReference>
<dbReference type="SMART" id="SM00086">
    <property type="entry name" value="PAC"/>
    <property type="match status" value="3"/>
</dbReference>
<feature type="domain" description="PAC" evidence="9">
    <location>
        <begin position="205"/>
        <end position="257"/>
    </location>
</feature>
<dbReference type="SMART" id="SM00387">
    <property type="entry name" value="HATPase_c"/>
    <property type="match status" value="1"/>
</dbReference>
<dbReference type="InterPro" id="IPR011006">
    <property type="entry name" value="CheY-like_superfamily"/>
</dbReference>
<dbReference type="SUPFAM" id="SSF55874">
    <property type="entry name" value="ATPase domain of HSP90 chaperone/DNA topoisomerase II/histidine kinase"/>
    <property type="match status" value="1"/>
</dbReference>
<dbReference type="Pfam" id="PF02518">
    <property type="entry name" value="HATPase_c"/>
    <property type="match status" value="1"/>
</dbReference>
<feature type="modified residue" description="4-aspartylphosphate" evidence="4">
    <location>
        <position position="932"/>
    </location>
</feature>
<dbReference type="Pfam" id="PF00512">
    <property type="entry name" value="HisKA"/>
    <property type="match status" value="1"/>
</dbReference>
<proteinExistence type="predicted"/>
<dbReference type="SMART" id="SM00388">
    <property type="entry name" value="HisKA"/>
    <property type="match status" value="1"/>
</dbReference>
<feature type="domain" description="PAC" evidence="9">
    <location>
        <begin position="443"/>
        <end position="497"/>
    </location>
</feature>
<feature type="domain" description="PAS" evidence="8">
    <location>
        <begin position="381"/>
        <end position="429"/>
    </location>
</feature>
<dbReference type="SMART" id="SM00091">
    <property type="entry name" value="PAS"/>
    <property type="match status" value="3"/>
</dbReference>
<evidence type="ECO:0000256" key="5">
    <source>
        <dbReference type="SAM" id="Coils"/>
    </source>
</evidence>
<dbReference type="InterPro" id="IPR036890">
    <property type="entry name" value="HATPase_C_sf"/>
</dbReference>
<keyword evidence="5" id="KW-0175">Coiled coil</keyword>
<sequence length="1009" mass="109390">MRSRLTASILGRSSPSRASLEAELRAAGFVLLPNEAPAEIDAPSLCVVLDLEGDDPAAALDACRAARARESTTALAAATERDVDAHLRALVDAGADELFVLPHDAPRLGPRLAALRRRIETTERILDEKRDVERRHEHLYEHAPIILHSIDAEGRLVSVSDGWLDALGYDRAEVLGRRSVDFMTEASRAHALARIPELFRRGVGRGSRYEFVRKDGSLLEVVMTVLVERDAAGKILRTFAVSTDLSEIREAERALAQANDELHTLLSAFPDNIFRVTEDGTVLEAHFGRLQRRRSVEALPALVGKNLAEILQPLRTPEVLDAITKVRGTTDIAALDYETRGTDGAPMFREIRIAALPHGEALILSRDVTDLRQSEALLREHEARLHALLDHAPVVLWAVERDGTITFAEGKGLAHLGFQPGELVGTSVFNLPSAPGGSPQVDEPLAGRVYKGEVPVGGVWFEHASWPLRDASGEVIGAIGVSTDITERRRVERALRDSEQLAQAVFENAPVGIQIFGPDGLSLRMNEAHRRQLGLASTTFGVGQFNALTDPLHVETGMDVCFARAYAGEVVEMHGQDVNLDVYGSAWSSSRARLVFDTILFPLRDGDETRAVVAFCRDVTERRHAEARLLLADRLASLGTMAAGVAHEINNPLSFVLANLEFVAGALRTLPPDAATYEAATQALDEALEGARRMRAIVRDMGTFSRADGEPAECGPIDVHGVLDKAIRMTHHALRHRTRVTRAYGDVPAVLGNEPRLGQVFVNLLANAAQAMPDRPESENEIRLVTRSLDRRVVIEVVDNGVGIPLELVSRIFDPFFTTKPVGEGMGLGLSVCHSIVTALGGELSVESTTGAGSTFRVILPAADPAKNPREGLRPAGRGDRPRVLFVDDEPYVCAAVRRVLGRDMDLVCASGSEEALELVRGGARFDVVLCDLMMPGTSGVALYTSLLALDPALDRRVGFLTGGACTDEVRSFVGDVADRLLYKPFESEAFRALVFALASGSMPPRPVG</sequence>
<dbReference type="InterPro" id="IPR000014">
    <property type="entry name" value="PAS"/>
</dbReference>
<organism evidence="10 11">
    <name type="scientific">Polyangium fumosum</name>
    <dbReference type="NCBI Taxonomy" id="889272"/>
    <lineage>
        <taxon>Bacteria</taxon>
        <taxon>Pseudomonadati</taxon>
        <taxon>Myxococcota</taxon>
        <taxon>Polyangia</taxon>
        <taxon>Polyangiales</taxon>
        <taxon>Polyangiaceae</taxon>
        <taxon>Polyangium</taxon>
    </lineage>
</organism>
<evidence type="ECO:0000256" key="3">
    <source>
        <dbReference type="ARBA" id="ARBA00022553"/>
    </source>
</evidence>
<dbReference type="PROSITE" id="PS50113">
    <property type="entry name" value="PAC"/>
    <property type="match status" value="2"/>
</dbReference>
<dbReference type="SUPFAM" id="SSF52172">
    <property type="entry name" value="CheY-like"/>
    <property type="match status" value="2"/>
</dbReference>
<feature type="domain" description="PAS" evidence="8">
    <location>
        <begin position="132"/>
        <end position="202"/>
    </location>
</feature>
<dbReference type="InterPro" id="IPR001789">
    <property type="entry name" value="Sig_transdc_resp-reg_receiver"/>
</dbReference>
<dbReference type="EC" id="2.7.13.3" evidence="2"/>
<evidence type="ECO:0000259" key="6">
    <source>
        <dbReference type="PROSITE" id="PS50109"/>
    </source>
</evidence>
<evidence type="ECO:0000259" key="8">
    <source>
        <dbReference type="PROSITE" id="PS50112"/>
    </source>
</evidence>
<dbReference type="Gene3D" id="1.10.287.130">
    <property type="match status" value="1"/>
</dbReference>
<dbReference type="PROSITE" id="PS50110">
    <property type="entry name" value="RESPONSE_REGULATORY"/>
    <property type="match status" value="1"/>
</dbReference>
<keyword evidence="11" id="KW-1185">Reference proteome</keyword>
<dbReference type="PANTHER" id="PTHR43065:SF42">
    <property type="entry name" value="TWO-COMPONENT SENSOR PPRA"/>
    <property type="match status" value="1"/>
</dbReference>
<dbReference type="RefSeq" id="WP_136930195.1">
    <property type="nucleotide sequence ID" value="NZ_SSMQ01000016.1"/>
</dbReference>
<dbReference type="Pfam" id="PF08448">
    <property type="entry name" value="PAS_4"/>
    <property type="match status" value="1"/>
</dbReference>
<dbReference type="InterPro" id="IPR001610">
    <property type="entry name" value="PAC"/>
</dbReference>
<evidence type="ECO:0000313" key="10">
    <source>
        <dbReference type="EMBL" id="TKD07599.1"/>
    </source>
</evidence>
<dbReference type="Gene3D" id="3.30.450.20">
    <property type="entry name" value="PAS domain"/>
    <property type="match status" value="4"/>
</dbReference>
<dbReference type="GO" id="GO:0000155">
    <property type="term" value="F:phosphorelay sensor kinase activity"/>
    <property type="evidence" value="ECO:0007669"/>
    <property type="project" value="InterPro"/>
</dbReference>
<feature type="domain" description="Response regulatory" evidence="7">
    <location>
        <begin position="883"/>
        <end position="999"/>
    </location>
</feature>
<dbReference type="NCBIfam" id="TIGR00229">
    <property type="entry name" value="sensory_box"/>
    <property type="match status" value="2"/>
</dbReference>
<evidence type="ECO:0000259" key="9">
    <source>
        <dbReference type="PROSITE" id="PS50113"/>
    </source>
</evidence>
<evidence type="ECO:0000313" key="11">
    <source>
        <dbReference type="Proteomes" id="UP000309215"/>
    </source>
</evidence>
<dbReference type="CDD" id="cd00130">
    <property type="entry name" value="PAS"/>
    <property type="match status" value="2"/>
</dbReference>
<dbReference type="AlphaFoldDB" id="A0A4U1JCH5"/>
<comment type="caution">
    <text evidence="10">The sequence shown here is derived from an EMBL/GenBank/DDBJ whole genome shotgun (WGS) entry which is preliminary data.</text>
</comment>
<dbReference type="InterPro" id="IPR000700">
    <property type="entry name" value="PAS-assoc_C"/>
</dbReference>
<accession>A0A4U1JCH5</accession>
<dbReference type="InterPro" id="IPR035965">
    <property type="entry name" value="PAS-like_dom_sf"/>
</dbReference>
<dbReference type="InterPro" id="IPR004358">
    <property type="entry name" value="Sig_transdc_His_kin-like_C"/>
</dbReference>
<comment type="catalytic activity">
    <reaction evidence="1">
        <text>ATP + protein L-histidine = ADP + protein N-phospho-L-histidine.</text>
        <dbReference type="EC" id="2.7.13.3"/>
    </reaction>
</comment>
<reference evidence="10 11" key="1">
    <citation type="submission" date="2019-04" db="EMBL/GenBank/DDBJ databases">
        <authorList>
            <person name="Li Y."/>
            <person name="Wang J."/>
        </authorList>
    </citation>
    <scope>NUCLEOTIDE SEQUENCE [LARGE SCALE GENOMIC DNA]</scope>
    <source>
        <strain evidence="10 11">DSM 14668</strain>
    </source>
</reference>
<feature type="coiled-coil region" evidence="5">
    <location>
        <begin position="241"/>
        <end position="268"/>
    </location>
</feature>
<evidence type="ECO:0000259" key="7">
    <source>
        <dbReference type="PROSITE" id="PS50110"/>
    </source>
</evidence>
<dbReference type="EMBL" id="SSMQ01000016">
    <property type="protein sequence ID" value="TKD07599.1"/>
    <property type="molecule type" value="Genomic_DNA"/>
</dbReference>
<protein>
    <recommendedName>
        <fullName evidence="2">histidine kinase</fullName>
        <ecNumber evidence="2">2.7.13.3</ecNumber>
    </recommendedName>
</protein>
<feature type="domain" description="Histidine kinase" evidence="6">
    <location>
        <begin position="644"/>
        <end position="864"/>
    </location>
</feature>
<dbReference type="PROSITE" id="PS50109">
    <property type="entry name" value="HIS_KIN"/>
    <property type="match status" value="1"/>
</dbReference>
<evidence type="ECO:0000256" key="4">
    <source>
        <dbReference type="PROSITE-ProRule" id="PRU00169"/>
    </source>
</evidence>
<dbReference type="CDD" id="cd00082">
    <property type="entry name" value="HisKA"/>
    <property type="match status" value="1"/>
</dbReference>
<dbReference type="Proteomes" id="UP000309215">
    <property type="component" value="Unassembled WGS sequence"/>
</dbReference>
<dbReference type="InterPro" id="IPR005467">
    <property type="entry name" value="His_kinase_dom"/>
</dbReference>
<dbReference type="SMART" id="SM00448">
    <property type="entry name" value="REC"/>
    <property type="match status" value="1"/>
</dbReference>
<dbReference type="InterPro" id="IPR013656">
    <property type="entry name" value="PAS_4"/>
</dbReference>
<keyword evidence="3 4" id="KW-0597">Phosphoprotein</keyword>
<gene>
    <name evidence="10" type="ORF">E8A74_17700</name>
</gene>
<name>A0A4U1JCH5_9BACT</name>
<dbReference type="PANTHER" id="PTHR43065">
    <property type="entry name" value="SENSOR HISTIDINE KINASE"/>
    <property type="match status" value="1"/>
</dbReference>
<dbReference type="OrthoDB" id="5389366at2"/>
<dbReference type="PROSITE" id="PS50112">
    <property type="entry name" value="PAS"/>
    <property type="match status" value="2"/>
</dbReference>
<dbReference type="InterPro" id="IPR003594">
    <property type="entry name" value="HATPase_dom"/>
</dbReference>
<dbReference type="InterPro" id="IPR036097">
    <property type="entry name" value="HisK_dim/P_sf"/>
</dbReference>
<dbReference type="SUPFAM" id="SSF47384">
    <property type="entry name" value="Homodimeric domain of signal transducing histidine kinase"/>
    <property type="match status" value="1"/>
</dbReference>
<dbReference type="Pfam" id="PF13426">
    <property type="entry name" value="PAS_9"/>
    <property type="match status" value="1"/>
</dbReference>
<dbReference type="InterPro" id="IPR003661">
    <property type="entry name" value="HisK_dim/P_dom"/>
</dbReference>
<dbReference type="PRINTS" id="PR00344">
    <property type="entry name" value="BCTRLSENSOR"/>
</dbReference>
<dbReference type="Pfam" id="PF00072">
    <property type="entry name" value="Response_reg"/>
    <property type="match status" value="1"/>
</dbReference>
<dbReference type="Gene3D" id="3.40.50.2300">
    <property type="match status" value="1"/>
</dbReference>
<evidence type="ECO:0000256" key="2">
    <source>
        <dbReference type="ARBA" id="ARBA00012438"/>
    </source>
</evidence>
<dbReference type="Gene3D" id="3.30.565.10">
    <property type="entry name" value="Histidine kinase-like ATPase, C-terminal domain"/>
    <property type="match status" value="1"/>
</dbReference>